<dbReference type="AlphaFoldDB" id="A0AAE1E5U8"/>
<reference evidence="1" key="1">
    <citation type="journal article" date="2023" name="G3 (Bethesda)">
        <title>A reference genome for the long-term kleptoplast-retaining sea slug Elysia crispata morphotype clarki.</title>
        <authorList>
            <person name="Eastman K.E."/>
            <person name="Pendleton A.L."/>
            <person name="Shaikh M.A."/>
            <person name="Suttiyut T."/>
            <person name="Ogas R."/>
            <person name="Tomko P."/>
            <person name="Gavelis G."/>
            <person name="Widhalm J.R."/>
            <person name="Wisecaver J.H."/>
        </authorList>
    </citation>
    <scope>NUCLEOTIDE SEQUENCE</scope>
    <source>
        <strain evidence="1">ECLA1</strain>
    </source>
</reference>
<gene>
    <name evidence="1" type="ORF">RRG08_023058</name>
</gene>
<evidence type="ECO:0000313" key="2">
    <source>
        <dbReference type="Proteomes" id="UP001283361"/>
    </source>
</evidence>
<sequence>MYVPISGQGPIAINTKGLASFIDFQILHQMLQLCCNKTWRSQTLISVSSRLDDHDCTYSRMERHNQTVVSCSGLEDHENTVVWEDIIILTCPPLVWKAQSNCRIFL</sequence>
<dbReference type="Proteomes" id="UP001283361">
    <property type="component" value="Unassembled WGS sequence"/>
</dbReference>
<dbReference type="EMBL" id="JAWDGP010001162">
    <property type="protein sequence ID" value="KAK3793963.1"/>
    <property type="molecule type" value="Genomic_DNA"/>
</dbReference>
<organism evidence="1 2">
    <name type="scientific">Elysia crispata</name>
    <name type="common">lettuce slug</name>
    <dbReference type="NCBI Taxonomy" id="231223"/>
    <lineage>
        <taxon>Eukaryota</taxon>
        <taxon>Metazoa</taxon>
        <taxon>Spiralia</taxon>
        <taxon>Lophotrochozoa</taxon>
        <taxon>Mollusca</taxon>
        <taxon>Gastropoda</taxon>
        <taxon>Heterobranchia</taxon>
        <taxon>Euthyneura</taxon>
        <taxon>Panpulmonata</taxon>
        <taxon>Sacoglossa</taxon>
        <taxon>Placobranchoidea</taxon>
        <taxon>Plakobranchidae</taxon>
        <taxon>Elysia</taxon>
    </lineage>
</organism>
<proteinExistence type="predicted"/>
<accession>A0AAE1E5U8</accession>
<protein>
    <submittedName>
        <fullName evidence="1">Uncharacterized protein</fullName>
    </submittedName>
</protein>
<keyword evidence="2" id="KW-1185">Reference proteome</keyword>
<name>A0AAE1E5U8_9GAST</name>
<comment type="caution">
    <text evidence="1">The sequence shown here is derived from an EMBL/GenBank/DDBJ whole genome shotgun (WGS) entry which is preliminary data.</text>
</comment>
<evidence type="ECO:0000313" key="1">
    <source>
        <dbReference type="EMBL" id="KAK3793963.1"/>
    </source>
</evidence>